<gene>
    <name evidence="5" type="ORF">BC739_005096</name>
</gene>
<dbReference type="InterPro" id="IPR001638">
    <property type="entry name" value="Solute-binding_3/MltF_N"/>
</dbReference>
<dbReference type="RefSeq" id="WP_025357018.1">
    <property type="nucleotide sequence ID" value="NZ_BAAABQ010000072.1"/>
</dbReference>
<dbReference type="EMBL" id="JACJID010000004">
    <property type="protein sequence ID" value="MBA8927879.1"/>
    <property type="molecule type" value="Genomic_DNA"/>
</dbReference>
<feature type="domain" description="Solute-binding protein family 3/N-terminal" evidence="4">
    <location>
        <begin position="54"/>
        <end position="288"/>
    </location>
</feature>
<accession>A0ABR6BMU4</accession>
<comment type="caution">
    <text evidence="5">The sequence shown here is derived from an EMBL/GenBank/DDBJ whole genome shotgun (WGS) entry which is preliminary data.</text>
</comment>
<organism evidence="5 6">
    <name type="scientific">Kutzneria viridogrisea</name>
    <dbReference type="NCBI Taxonomy" id="47990"/>
    <lineage>
        <taxon>Bacteria</taxon>
        <taxon>Bacillati</taxon>
        <taxon>Actinomycetota</taxon>
        <taxon>Actinomycetes</taxon>
        <taxon>Pseudonocardiales</taxon>
        <taxon>Pseudonocardiaceae</taxon>
        <taxon>Kutzneria</taxon>
    </lineage>
</organism>
<evidence type="ECO:0000313" key="5">
    <source>
        <dbReference type="EMBL" id="MBA8927879.1"/>
    </source>
</evidence>
<evidence type="ECO:0000256" key="3">
    <source>
        <dbReference type="ARBA" id="ARBA00022729"/>
    </source>
</evidence>
<protein>
    <submittedName>
        <fullName evidence="5">NitT/TauT family transport system substrate-binding protein</fullName>
    </submittedName>
</protein>
<dbReference type="PANTHER" id="PTHR30024:SF47">
    <property type="entry name" value="TAURINE-BINDING PERIPLASMIC PROTEIN"/>
    <property type="match status" value="1"/>
</dbReference>
<evidence type="ECO:0000313" key="6">
    <source>
        <dbReference type="Proteomes" id="UP000517916"/>
    </source>
</evidence>
<reference evidence="5 6" key="1">
    <citation type="submission" date="2020-08" db="EMBL/GenBank/DDBJ databases">
        <title>Genomic Encyclopedia of Archaeal and Bacterial Type Strains, Phase II (KMG-II): from individual species to whole genera.</title>
        <authorList>
            <person name="Goeker M."/>
        </authorList>
    </citation>
    <scope>NUCLEOTIDE SEQUENCE [LARGE SCALE GENOMIC DNA]</scope>
    <source>
        <strain evidence="5 6">DSM 43850</strain>
    </source>
</reference>
<dbReference type="Gene3D" id="3.40.190.10">
    <property type="entry name" value="Periplasmic binding protein-like II"/>
    <property type="match status" value="2"/>
</dbReference>
<name>A0ABR6BMU4_9PSEU</name>
<dbReference type="PROSITE" id="PS51257">
    <property type="entry name" value="PROKAR_LIPOPROTEIN"/>
    <property type="match status" value="1"/>
</dbReference>
<keyword evidence="6" id="KW-1185">Reference proteome</keyword>
<sequence>MATRPTPPVRRTGGGARRAALAAVTALAVLTSGCSLLNGSSGQDGTAQSGGRTKIKVGIISLVDDAPVKLAQAKGFFAEEGLDAEVKVYPSVNQTLPALTSGEIDVTLMNYVSYFQAIAKKALDGKVISDAYQGTPDSMVLLAKPESGIRAPKDLAGKKVSVHAKGNIVELLIKAVLQDNGVDPNSPNYVEVKFPDIPKALDSGTIDAGGDLEPYVTQAEQQFGAQPTFKIVTGATSDIPLSGYVATNKFISGNGPAVTAFQRAMVKAQKAAADRTTLATVLPELTGVDRQSVALLKLGVYPTSVDATRLQRVATLMKTYGYLQQPMDVSALVVPAPAS</sequence>
<comment type="similarity">
    <text evidence="2">Belongs to the bacterial solute-binding protein SsuA/TauA family.</text>
</comment>
<comment type="subcellular location">
    <subcellularLocation>
        <location evidence="1">Periplasm</location>
    </subcellularLocation>
</comment>
<evidence type="ECO:0000256" key="1">
    <source>
        <dbReference type="ARBA" id="ARBA00004418"/>
    </source>
</evidence>
<dbReference type="Pfam" id="PF09084">
    <property type="entry name" value="NMT1"/>
    <property type="match status" value="1"/>
</dbReference>
<proteinExistence type="inferred from homology"/>
<keyword evidence="3" id="KW-0732">Signal</keyword>
<dbReference type="PANTHER" id="PTHR30024">
    <property type="entry name" value="ALIPHATIC SULFONATES-BINDING PROTEIN-RELATED"/>
    <property type="match status" value="1"/>
</dbReference>
<dbReference type="InterPro" id="IPR015168">
    <property type="entry name" value="SsuA/THI5"/>
</dbReference>
<dbReference type="Proteomes" id="UP000517916">
    <property type="component" value="Unassembled WGS sequence"/>
</dbReference>
<evidence type="ECO:0000256" key="2">
    <source>
        <dbReference type="ARBA" id="ARBA00010742"/>
    </source>
</evidence>
<dbReference type="SMART" id="SM00062">
    <property type="entry name" value="PBPb"/>
    <property type="match status" value="1"/>
</dbReference>
<evidence type="ECO:0000259" key="4">
    <source>
        <dbReference type="SMART" id="SM00062"/>
    </source>
</evidence>
<dbReference type="SUPFAM" id="SSF53850">
    <property type="entry name" value="Periplasmic binding protein-like II"/>
    <property type="match status" value="1"/>
</dbReference>